<dbReference type="InterPro" id="IPR036047">
    <property type="entry name" value="F-box-like_dom_sf"/>
</dbReference>
<dbReference type="SUPFAM" id="SSF81383">
    <property type="entry name" value="F-box domain"/>
    <property type="match status" value="1"/>
</dbReference>
<gene>
    <name evidence="4" type="ORF">ATNIH1004_004277</name>
</gene>
<evidence type="ECO:0000256" key="1">
    <source>
        <dbReference type="ARBA" id="ARBA00004123"/>
    </source>
</evidence>
<reference evidence="4 5" key="1">
    <citation type="submission" date="2019-08" db="EMBL/GenBank/DDBJ databases">
        <title>The genome sequence of a newly discovered highly antifungal drug resistant Aspergillus species, Aspergillus tanneri NIH 1004.</title>
        <authorList>
            <person name="Mounaud S."/>
            <person name="Singh I."/>
            <person name="Joardar V."/>
            <person name="Pakala S."/>
            <person name="Pakala S."/>
            <person name="Venepally P."/>
            <person name="Chung J.K."/>
            <person name="Losada L."/>
            <person name="Nierman W.C."/>
        </authorList>
    </citation>
    <scope>NUCLEOTIDE SEQUENCE [LARGE SCALE GENOMIC DNA]</scope>
    <source>
        <strain evidence="4 5">NIH1004</strain>
    </source>
</reference>
<dbReference type="GeneID" id="54326979"/>
<keyword evidence="2 3" id="KW-0539">Nucleus</keyword>
<dbReference type="RefSeq" id="XP_033427753.1">
    <property type="nucleotide sequence ID" value="XM_033568947.1"/>
</dbReference>
<dbReference type="InterPro" id="IPR036600">
    <property type="entry name" value="PAH_sf"/>
</dbReference>
<proteinExistence type="predicted"/>
<dbReference type="InterPro" id="IPR003822">
    <property type="entry name" value="PAH"/>
</dbReference>
<evidence type="ECO:0000256" key="3">
    <source>
        <dbReference type="PROSITE-ProRule" id="PRU00810"/>
    </source>
</evidence>
<evidence type="ECO:0008006" key="6">
    <source>
        <dbReference type="Google" id="ProtNLM"/>
    </source>
</evidence>
<dbReference type="GO" id="GO:0005634">
    <property type="term" value="C:nucleus"/>
    <property type="evidence" value="ECO:0007669"/>
    <property type="project" value="UniProtKB-SubCell"/>
</dbReference>
<accession>A0A5M9MMZ0</accession>
<dbReference type="EMBL" id="QUQM01000003">
    <property type="protein sequence ID" value="KAA8648392.1"/>
    <property type="molecule type" value="Genomic_DNA"/>
</dbReference>
<dbReference type="VEuPathDB" id="FungiDB:EYZ11_007497"/>
<dbReference type="Gene3D" id="1.20.1160.11">
    <property type="entry name" value="Paired amphipathic helix"/>
    <property type="match status" value="1"/>
</dbReference>
<name>A0A5M9MMZ0_9EURO</name>
<sequence>MGKTPYSTTLELYINRGQVILRYIAISVGLGSRGLALGRRLEVDTYWRNGTLHGCSLLVLAGCPKEEDNPVYDPNYVFEEDETYEPYEYDSDYESANDMELDETPVQDHDPEVQWYKDWLATFHTQEKMKGEPWWIHMPGGYDDEDLVHIPGVACPSEVTYSGQNISVEEMRGSRTAQSLIHKCVSGNWAPDGLEQDWELTEDYFLSGLSDGTSSRDEHPRSVFPARGSVGQPNSDNIIPNMVIISYLGSSDIANLRLASRAFRQLPISLWYRLIREEMPWLWEAWGESETTHTSSFWTAVTANEMRVLCNIRSRYLDVLGNDYPELDQGAINSMLPWPPTVSQQVQMKLPRRNTNWYEVYLEIKRNWRCTPTKGSSGVLVDLCFDPMDTRQDNMQEDETPVDFAPTGSRHPTLEGFPQEDLSKDGCVGFGDAVSYINKIKVSIYPGFLALYMHALMFNKDHFADTPDIYKEFFLILLAYKHGSLPPRDLYEQDAEPFATESDLVDDFKKFLPEATPYDS</sequence>
<protein>
    <recommendedName>
        <fullName evidence="6">F-box domain-containing protein</fullName>
    </recommendedName>
</protein>
<dbReference type="OrthoDB" id="10265969at2759"/>
<evidence type="ECO:0000313" key="4">
    <source>
        <dbReference type="EMBL" id="KAA8648392.1"/>
    </source>
</evidence>
<evidence type="ECO:0000256" key="2">
    <source>
        <dbReference type="ARBA" id="ARBA00023242"/>
    </source>
</evidence>
<evidence type="ECO:0000313" key="5">
    <source>
        <dbReference type="Proteomes" id="UP000324241"/>
    </source>
</evidence>
<dbReference type="AlphaFoldDB" id="A0A5M9MMZ0"/>
<dbReference type="SUPFAM" id="SSF47762">
    <property type="entry name" value="PAH2 domain"/>
    <property type="match status" value="1"/>
</dbReference>
<organism evidence="4 5">
    <name type="scientific">Aspergillus tanneri</name>
    <dbReference type="NCBI Taxonomy" id="1220188"/>
    <lineage>
        <taxon>Eukaryota</taxon>
        <taxon>Fungi</taxon>
        <taxon>Dikarya</taxon>
        <taxon>Ascomycota</taxon>
        <taxon>Pezizomycotina</taxon>
        <taxon>Eurotiomycetes</taxon>
        <taxon>Eurotiomycetidae</taxon>
        <taxon>Eurotiales</taxon>
        <taxon>Aspergillaceae</taxon>
        <taxon>Aspergillus</taxon>
        <taxon>Aspergillus subgen. Circumdati</taxon>
    </lineage>
</organism>
<comment type="subcellular location">
    <subcellularLocation>
        <location evidence="1 3">Nucleus</location>
    </subcellularLocation>
</comment>
<comment type="caution">
    <text evidence="4">The sequence shown here is derived from an EMBL/GenBank/DDBJ whole genome shotgun (WGS) entry which is preliminary data.</text>
</comment>
<dbReference type="VEuPathDB" id="FungiDB:EYZ11_003843"/>
<dbReference type="PROSITE" id="PS51477">
    <property type="entry name" value="PAH"/>
    <property type="match status" value="1"/>
</dbReference>
<dbReference type="VEuPathDB" id="FungiDB:EYZ11_011584"/>
<dbReference type="GO" id="GO:0006355">
    <property type="term" value="P:regulation of DNA-templated transcription"/>
    <property type="evidence" value="ECO:0007669"/>
    <property type="project" value="InterPro"/>
</dbReference>
<dbReference type="Proteomes" id="UP000324241">
    <property type="component" value="Unassembled WGS sequence"/>
</dbReference>